<protein>
    <recommendedName>
        <fullName evidence="6">AIPP2-like SPOC-like domain-containing protein</fullName>
    </recommendedName>
</protein>
<dbReference type="PANTHER" id="PTHR33304">
    <property type="match status" value="1"/>
</dbReference>
<accession>A0AAF0T7H8</accession>
<dbReference type="EMBL" id="CP133612">
    <property type="protein sequence ID" value="WMV07644.1"/>
    <property type="molecule type" value="Genomic_DNA"/>
</dbReference>
<keyword evidence="5" id="KW-0804">Transcription</keyword>
<proteinExistence type="predicted"/>
<keyword evidence="3" id="KW-0862">Zinc</keyword>
<evidence type="ECO:0000313" key="8">
    <source>
        <dbReference type="Proteomes" id="UP001234989"/>
    </source>
</evidence>
<dbReference type="Pfam" id="PF23121">
    <property type="entry name" value="SPOC_AIPP2"/>
    <property type="match status" value="1"/>
</dbReference>
<dbReference type="PANTHER" id="PTHR33304:SF36">
    <property type="entry name" value="GB|AAF26970.1-RELATED"/>
    <property type="match status" value="1"/>
</dbReference>
<evidence type="ECO:0000313" key="7">
    <source>
        <dbReference type="EMBL" id="WMV07644.1"/>
    </source>
</evidence>
<evidence type="ECO:0000256" key="5">
    <source>
        <dbReference type="ARBA" id="ARBA00023163"/>
    </source>
</evidence>
<evidence type="ECO:0000256" key="2">
    <source>
        <dbReference type="ARBA" id="ARBA00022771"/>
    </source>
</evidence>
<dbReference type="SUPFAM" id="SSF52047">
    <property type="entry name" value="RNI-like"/>
    <property type="match status" value="1"/>
</dbReference>
<gene>
    <name evidence="7" type="ORF">MTR67_001029</name>
</gene>
<evidence type="ECO:0000256" key="4">
    <source>
        <dbReference type="ARBA" id="ARBA00023015"/>
    </source>
</evidence>
<dbReference type="GO" id="GO:0034244">
    <property type="term" value="P:negative regulation of transcription elongation by RNA polymerase II"/>
    <property type="evidence" value="ECO:0007669"/>
    <property type="project" value="InterPro"/>
</dbReference>
<reference evidence="7" key="1">
    <citation type="submission" date="2023-08" db="EMBL/GenBank/DDBJ databases">
        <title>A de novo genome assembly of Solanum verrucosum Schlechtendal, a Mexican diploid species geographically isolated from the other diploid A-genome species in potato relatives.</title>
        <authorList>
            <person name="Hosaka K."/>
        </authorList>
    </citation>
    <scope>NUCLEOTIDE SEQUENCE</scope>
    <source>
        <tissue evidence="7">Young leaves</tissue>
    </source>
</reference>
<sequence>MFSSSGLENVHYEGPRLPASEKICQSIVQPKKHSKFPGGHRIKWEKEGSFDILGSFEFVPGMLNSYIMAHPPSIVRRKVYEFSGLLPDTIKSELDRRGNIWESLFNNHISGKEDIGLKSTDVRLSTIAVGTANRGGLAKLFIHGNNICRDKTTSLNQVTLYLERIHMQPPTFLKMGPTLIELSLWNVDFVGDEGLVEIVHGCHLLVKLDLFQWPLNRVIFLIH</sequence>
<name>A0AAF0T7H8_SOLVR</name>
<keyword evidence="2" id="KW-0863">Zinc-finger</keyword>
<organism evidence="7 8">
    <name type="scientific">Solanum verrucosum</name>
    <dbReference type="NCBI Taxonomy" id="315347"/>
    <lineage>
        <taxon>Eukaryota</taxon>
        <taxon>Viridiplantae</taxon>
        <taxon>Streptophyta</taxon>
        <taxon>Embryophyta</taxon>
        <taxon>Tracheophyta</taxon>
        <taxon>Spermatophyta</taxon>
        <taxon>Magnoliopsida</taxon>
        <taxon>eudicotyledons</taxon>
        <taxon>Gunneridae</taxon>
        <taxon>Pentapetalae</taxon>
        <taxon>asterids</taxon>
        <taxon>lamiids</taxon>
        <taxon>Solanales</taxon>
        <taxon>Solanaceae</taxon>
        <taxon>Solanoideae</taxon>
        <taxon>Solaneae</taxon>
        <taxon>Solanum</taxon>
    </lineage>
</organism>
<dbReference type="AlphaFoldDB" id="A0AAF0T7H8"/>
<dbReference type="GO" id="GO:0140566">
    <property type="term" value="F:histone reader activity"/>
    <property type="evidence" value="ECO:0007669"/>
    <property type="project" value="InterPro"/>
</dbReference>
<feature type="domain" description="AIPP2-like SPOC-like" evidence="6">
    <location>
        <begin position="48"/>
        <end position="117"/>
    </location>
</feature>
<dbReference type="Proteomes" id="UP001234989">
    <property type="component" value="Chromosome 1"/>
</dbReference>
<evidence type="ECO:0000256" key="3">
    <source>
        <dbReference type="ARBA" id="ARBA00022833"/>
    </source>
</evidence>
<dbReference type="GO" id="GO:0008270">
    <property type="term" value="F:zinc ion binding"/>
    <property type="evidence" value="ECO:0007669"/>
    <property type="project" value="UniProtKB-KW"/>
</dbReference>
<dbReference type="InterPro" id="IPR056280">
    <property type="entry name" value="AIPP2-like_SPOC"/>
</dbReference>
<keyword evidence="8" id="KW-1185">Reference proteome</keyword>
<keyword evidence="1" id="KW-0479">Metal-binding</keyword>
<evidence type="ECO:0000259" key="6">
    <source>
        <dbReference type="Pfam" id="PF23121"/>
    </source>
</evidence>
<keyword evidence="4" id="KW-0805">Transcription regulation</keyword>
<dbReference type="InterPro" id="IPR049914">
    <property type="entry name" value="PHD1-3/5-6"/>
</dbReference>
<evidence type="ECO:0000256" key="1">
    <source>
        <dbReference type="ARBA" id="ARBA00022723"/>
    </source>
</evidence>